<dbReference type="AlphaFoldDB" id="A0A2N3YMC1"/>
<evidence type="ECO:0000256" key="2">
    <source>
        <dbReference type="SAM" id="Phobius"/>
    </source>
</evidence>
<evidence type="ECO:0000313" key="3">
    <source>
        <dbReference type="EMBL" id="PKW28011.1"/>
    </source>
</evidence>
<dbReference type="PANTHER" id="PTHR40078">
    <property type="entry name" value="INTEGRAL MEMBRANE PROTEIN-RELATED"/>
    <property type="match status" value="1"/>
</dbReference>
<comment type="caution">
    <text evidence="3">The sequence shown here is derived from an EMBL/GenBank/DDBJ whole genome shotgun (WGS) entry which is preliminary data.</text>
</comment>
<keyword evidence="2" id="KW-0472">Membrane</keyword>
<feature type="transmembrane region" description="Helical" evidence="2">
    <location>
        <begin position="133"/>
        <end position="154"/>
    </location>
</feature>
<dbReference type="Pfam" id="PF19700">
    <property type="entry name" value="DUF6198"/>
    <property type="match status" value="1"/>
</dbReference>
<organism evidence="3 4">
    <name type="scientific">Phycicoccus duodecadis</name>
    <dbReference type="NCBI Taxonomy" id="173053"/>
    <lineage>
        <taxon>Bacteria</taxon>
        <taxon>Bacillati</taxon>
        <taxon>Actinomycetota</taxon>
        <taxon>Actinomycetes</taxon>
        <taxon>Micrococcales</taxon>
        <taxon>Intrasporangiaceae</taxon>
        <taxon>Phycicoccus</taxon>
    </lineage>
</organism>
<gene>
    <name evidence="3" type="ORF">ATL31_2864</name>
</gene>
<evidence type="ECO:0000313" key="4">
    <source>
        <dbReference type="Proteomes" id="UP000233781"/>
    </source>
</evidence>
<reference evidence="3 4" key="1">
    <citation type="submission" date="2017-12" db="EMBL/GenBank/DDBJ databases">
        <title>Sequencing the genomes of 1000 Actinobacteria strains.</title>
        <authorList>
            <person name="Klenk H.-P."/>
        </authorList>
    </citation>
    <scope>NUCLEOTIDE SEQUENCE [LARGE SCALE GENOMIC DNA]</scope>
    <source>
        <strain evidence="3 4">DSM 12806</strain>
    </source>
</reference>
<keyword evidence="2" id="KW-0812">Transmembrane</keyword>
<evidence type="ECO:0000256" key="1">
    <source>
        <dbReference type="SAM" id="MobiDB-lite"/>
    </source>
</evidence>
<dbReference type="InterPro" id="IPR038750">
    <property type="entry name" value="YczE/YyaS-like"/>
</dbReference>
<dbReference type="RefSeq" id="WP_245862500.1">
    <property type="nucleotide sequence ID" value="NZ_PJNE01000001.1"/>
</dbReference>
<dbReference type="EMBL" id="PJNE01000001">
    <property type="protein sequence ID" value="PKW28011.1"/>
    <property type="molecule type" value="Genomic_DNA"/>
</dbReference>
<feature type="compositionally biased region" description="Basic and acidic residues" evidence="1">
    <location>
        <begin position="236"/>
        <end position="247"/>
    </location>
</feature>
<sequence>MTPLQLVRNGVRRRVDLVPMTPLEQLRAGRLVRRVAQLLVGLSLFGVTMACMLRAGLGLEPWGVFTYGLTVHLPLSYGQMVVASSFVVLLLWIPLRQWPGLGTVLNAVVVGLATDVMLGVLPPVDGLGARIPLMVVGIVGNGFAGALYIGSQLGPGPRDGLMTGLSRRTGRSIRLVRTAIEVTVVVFGWLLGGVLGIGTVLYALVIGPVIQLFLPLLTVRVDPPVRAQAGSLAPGESRESGSERHDQTAAASAPRSSTSEAPRAHRSAGPGAPECEATTW</sequence>
<protein>
    <submittedName>
        <fullName evidence="3">Putative membrane protein YczE</fullName>
    </submittedName>
</protein>
<feature type="compositionally biased region" description="Low complexity" evidence="1">
    <location>
        <begin position="248"/>
        <end position="261"/>
    </location>
</feature>
<keyword evidence="4" id="KW-1185">Reference proteome</keyword>
<keyword evidence="2" id="KW-1133">Transmembrane helix</keyword>
<name>A0A2N3YMC1_9MICO</name>
<accession>A0A2N3YMC1</accession>
<feature type="transmembrane region" description="Helical" evidence="2">
    <location>
        <begin position="100"/>
        <end position="121"/>
    </location>
</feature>
<feature type="transmembrane region" description="Helical" evidence="2">
    <location>
        <begin position="35"/>
        <end position="55"/>
    </location>
</feature>
<feature type="region of interest" description="Disordered" evidence="1">
    <location>
        <begin position="228"/>
        <end position="280"/>
    </location>
</feature>
<feature type="transmembrane region" description="Helical" evidence="2">
    <location>
        <begin position="75"/>
        <end position="93"/>
    </location>
</feature>
<proteinExistence type="predicted"/>
<dbReference type="PANTHER" id="PTHR40078:SF1">
    <property type="entry name" value="INTEGRAL MEMBRANE PROTEIN"/>
    <property type="match status" value="1"/>
</dbReference>
<dbReference type="Proteomes" id="UP000233781">
    <property type="component" value="Unassembled WGS sequence"/>
</dbReference>